<name>A0A401PZL7_SCYTO</name>
<evidence type="ECO:0000313" key="2">
    <source>
        <dbReference type="EMBL" id="GCB78483.1"/>
    </source>
</evidence>
<feature type="region of interest" description="Disordered" evidence="1">
    <location>
        <begin position="34"/>
        <end position="80"/>
    </location>
</feature>
<feature type="compositionally biased region" description="Basic residues" evidence="1">
    <location>
        <begin position="63"/>
        <end position="75"/>
    </location>
</feature>
<gene>
    <name evidence="2" type="ORF">scyTo_0015838</name>
</gene>
<feature type="compositionally biased region" description="Basic and acidic residues" evidence="1">
    <location>
        <begin position="42"/>
        <end position="62"/>
    </location>
</feature>
<proteinExistence type="predicted"/>
<keyword evidence="3" id="KW-1185">Reference proteome</keyword>
<accession>A0A401PZL7</accession>
<feature type="non-terminal residue" evidence="2">
    <location>
        <position position="1"/>
    </location>
</feature>
<dbReference type="AlphaFoldDB" id="A0A401PZL7"/>
<comment type="caution">
    <text evidence="2">The sequence shown here is derived from an EMBL/GenBank/DDBJ whole genome shotgun (WGS) entry which is preliminary data.</text>
</comment>
<organism evidence="2 3">
    <name type="scientific">Scyliorhinus torazame</name>
    <name type="common">Cloudy catshark</name>
    <name type="synonym">Catulus torazame</name>
    <dbReference type="NCBI Taxonomy" id="75743"/>
    <lineage>
        <taxon>Eukaryota</taxon>
        <taxon>Metazoa</taxon>
        <taxon>Chordata</taxon>
        <taxon>Craniata</taxon>
        <taxon>Vertebrata</taxon>
        <taxon>Chondrichthyes</taxon>
        <taxon>Elasmobranchii</taxon>
        <taxon>Galeomorphii</taxon>
        <taxon>Galeoidea</taxon>
        <taxon>Carcharhiniformes</taxon>
        <taxon>Scyliorhinidae</taxon>
        <taxon>Scyliorhinus</taxon>
    </lineage>
</organism>
<protein>
    <submittedName>
        <fullName evidence="2">Uncharacterized protein</fullName>
    </submittedName>
</protein>
<dbReference type="OrthoDB" id="10609391at2759"/>
<reference evidence="2 3" key="1">
    <citation type="journal article" date="2018" name="Nat. Ecol. Evol.">
        <title>Shark genomes provide insights into elasmobranch evolution and the origin of vertebrates.</title>
        <authorList>
            <person name="Hara Y"/>
            <person name="Yamaguchi K"/>
            <person name="Onimaru K"/>
            <person name="Kadota M"/>
            <person name="Koyanagi M"/>
            <person name="Keeley SD"/>
            <person name="Tatsumi K"/>
            <person name="Tanaka K"/>
            <person name="Motone F"/>
            <person name="Kageyama Y"/>
            <person name="Nozu R"/>
            <person name="Adachi N"/>
            <person name="Nishimura O"/>
            <person name="Nakagawa R"/>
            <person name="Tanegashima C"/>
            <person name="Kiyatake I"/>
            <person name="Matsumoto R"/>
            <person name="Murakumo K"/>
            <person name="Nishida K"/>
            <person name="Terakita A"/>
            <person name="Kuratani S"/>
            <person name="Sato K"/>
            <person name="Hyodo S Kuraku.S."/>
        </authorList>
    </citation>
    <scope>NUCLEOTIDE SEQUENCE [LARGE SCALE GENOMIC DNA]</scope>
</reference>
<dbReference type="EMBL" id="BFAA01009175">
    <property type="protein sequence ID" value="GCB78483.1"/>
    <property type="molecule type" value="Genomic_DNA"/>
</dbReference>
<sequence length="92" mass="10649">IGRGRVTFSTWLQEGEAKHSEIRVIVPFQQNYVNMGGSTSQQEERPKQDDNELRTAGEDEKKKQRSNKKNKRNKSRDREFATVPAFLVELKA</sequence>
<dbReference type="Proteomes" id="UP000288216">
    <property type="component" value="Unassembled WGS sequence"/>
</dbReference>
<evidence type="ECO:0000256" key="1">
    <source>
        <dbReference type="SAM" id="MobiDB-lite"/>
    </source>
</evidence>
<evidence type="ECO:0000313" key="3">
    <source>
        <dbReference type="Proteomes" id="UP000288216"/>
    </source>
</evidence>